<organism evidence="6">
    <name type="scientific">Anopheles darlingi</name>
    <name type="common">Mosquito</name>
    <dbReference type="NCBI Taxonomy" id="43151"/>
    <lineage>
        <taxon>Eukaryota</taxon>
        <taxon>Metazoa</taxon>
        <taxon>Ecdysozoa</taxon>
        <taxon>Arthropoda</taxon>
        <taxon>Hexapoda</taxon>
        <taxon>Insecta</taxon>
        <taxon>Pterygota</taxon>
        <taxon>Neoptera</taxon>
        <taxon>Endopterygota</taxon>
        <taxon>Diptera</taxon>
        <taxon>Nematocera</taxon>
        <taxon>Culicoidea</taxon>
        <taxon>Culicidae</taxon>
        <taxon>Anophelinae</taxon>
        <taxon>Anopheles</taxon>
    </lineage>
</organism>
<dbReference type="Pfam" id="PF22927">
    <property type="entry name" value="INT1_R3"/>
    <property type="match status" value="1"/>
</dbReference>
<reference evidence="7" key="4">
    <citation type="submission" date="2015-06" db="UniProtKB">
        <authorList>
            <consortium name="EnsemblMetazoa"/>
        </authorList>
    </citation>
    <scope>IDENTIFICATION</scope>
</reference>
<evidence type="ECO:0000259" key="2">
    <source>
        <dbReference type="Pfam" id="PF12432"/>
    </source>
</evidence>
<evidence type="ECO:0000259" key="3">
    <source>
        <dbReference type="Pfam" id="PF22927"/>
    </source>
</evidence>
<dbReference type="Pfam" id="PF12432">
    <property type="entry name" value="INTS1_RP2B-bd"/>
    <property type="match status" value="1"/>
</dbReference>
<dbReference type="Pfam" id="PF22929">
    <property type="entry name" value="INTS1_INTS2-bd"/>
    <property type="match status" value="1"/>
</dbReference>
<dbReference type="InterPro" id="IPR053964">
    <property type="entry name" value="INT1_R3"/>
</dbReference>
<dbReference type="PANTHER" id="PTHR21224:SF1">
    <property type="entry name" value="INTEGRATOR COMPLEX SUBUNIT 1"/>
    <property type="match status" value="1"/>
</dbReference>
<dbReference type="eggNOG" id="KOG4596">
    <property type="taxonomic scope" value="Eukaryota"/>
</dbReference>
<dbReference type="InterPro" id="IPR053966">
    <property type="entry name" value="INTS1_INTS2-bd"/>
</dbReference>
<proteinExistence type="predicted"/>
<dbReference type="OMA" id="CSEFRFY"/>
<dbReference type="GO" id="GO:0034474">
    <property type="term" value="P:U2 snRNA 3'-end processing"/>
    <property type="evidence" value="ECO:0007669"/>
    <property type="project" value="InterPro"/>
</dbReference>
<accession>W5JM76</accession>
<evidence type="ECO:0000313" key="6">
    <source>
        <dbReference type="EMBL" id="ETN63874.1"/>
    </source>
</evidence>
<keyword evidence="8" id="KW-1185">Reference proteome</keyword>
<dbReference type="VEuPathDB" id="VectorBase:ADAC004391"/>
<evidence type="ECO:0000256" key="1">
    <source>
        <dbReference type="SAM" id="MobiDB-lite"/>
    </source>
</evidence>
<dbReference type="SUPFAM" id="SSF48371">
    <property type="entry name" value="ARM repeat"/>
    <property type="match status" value="2"/>
</dbReference>
<dbReference type="HOGENOM" id="CLU_001690_0_0_1"/>
<feature type="domain" description="Integrator complex subunit 1 INTS2-binding" evidence="5">
    <location>
        <begin position="956"/>
        <end position="1276"/>
    </location>
</feature>
<dbReference type="PANTHER" id="PTHR21224">
    <property type="entry name" value="INTEGRATOR COMPLEX SUBUNIT 1"/>
    <property type="match status" value="1"/>
</dbReference>
<feature type="region of interest" description="Disordered" evidence="1">
    <location>
        <begin position="522"/>
        <end position="547"/>
    </location>
</feature>
<dbReference type="GO" id="GO:0032039">
    <property type="term" value="C:integrator complex"/>
    <property type="evidence" value="ECO:0007669"/>
    <property type="project" value="InterPro"/>
</dbReference>
<feature type="region of interest" description="Disordered" evidence="1">
    <location>
        <begin position="1325"/>
        <end position="1350"/>
    </location>
</feature>
<reference evidence="6" key="2">
    <citation type="submission" date="2010-05" db="EMBL/GenBank/DDBJ databases">
        <authorList>
            <person name="Almeida L.G."/>
            <person name="Nicolas M.F."/>
            <person name="Souza R.C."/>
            <person name="Vasconcelos A.T.R."/>
        </authorList>
    </citation>
    <scope>NUCLEOTIDE SEQUENCE</scope>
</reference>
<dbReference type="EnsemblMetazoa" id="ADAC004391-RA">
    <property type="protein sequence ID" value="ADAC004391-PA"/>
    <property type="gene ID" value="ADAC004391"/>
</dbReference>
<dbReference type="InterPro" id="IPR053965">
    <property type="entry name" value="INTS1_R4"/>
</dbReference>
<dbReference type="InterPro" id="IPR022145">
    <property type="entry name" value="INTS1_RPB2-bd"/>
</dbReference>
<feature type="domain" description="Integrator complex subunit 1 R3" evidence="3">
    <location>
        <begin position="1831"/>
        <end position="1987"/>
    </location>
</feature>
<dbReference type="Pfam" id="PF22928">
    <property type="entry name" value="INTS1_R4"/>
    <property type="match status" value="1"/>
</dbReference>
<feature type="region of interest" description="Disordered" evidence="1">
    <location>
        <begin position="1493"/>
        <end position="1513"/>
    </location>
</feature>
<dbReference type="EMBL" id="ADMH02001153">
    <property type="protein sequence ID" value="ETN63874.1"/>
    <property type="molecule type" value="Genomic_DNA"/>
</dbReference>
<feature type="region of interest" description="Disordered" evidence="1">
    <location>
        <begin position="279"/>
        <end position="311"/>
    </location>
</feature>
<feature type="compositionally biased region" description="Gly residues" evidence="1">
    <location>
        <begin position="1"/>
        <end position="10"/>
    </location>
</feature>
<evidence type="ECO:0000259" key="5">
    <source>
        <dbReference type="Pfam" id="PF22929"/>
    </source>
</evidence>
<feature type="domain" description="Integrator complex subunit 1 R4" evidence="4">
    <location>
        <begin position="2086"/>
        <end position="2182"/>
    </location>
</feature>
<dbReference type="InterPro" id="IPR016024">
    <property type="entry name" value="ARM-type_fold"/>
</dbReference>
<gene>
    <name evidence="6" type="ORF">AND_004391</name>
</gene>
<evidence type="ECO:0000313" key="8">
    <source>
        <dbReference type="Proteomes" id="UP000000673"/>
    </source>
</evidence>
<dbReference type="VEuPathDB" id="VectorBase:ADAR2_011869"/>
<feature type="domain" description="Integrator complex subunit 1 RPB2-binding" evidence="2">
    <location>
        <begin position="319"/>
        <end position="474"/>
    </location>
</feature>
<sequence>MDRGKTGTGLRGTKKQQLSHPQSELYALGSKAAGGSRDDGKSRTLVGGVSDRKREASSSVLATSPVVAKKIKLSSGSGSSLVGGSSGLVVGGTSKSSSGGDSSSSSSVLEYWEQCAMDCESVDLAATVLSAIEQQDSDSVVGYICGAIKLLISPKSKSESVLSLSLLYLARLRPHLFCNETITTALIAVLKRDGGGNAFKGRNNPTMHILACNLLARGYTDKKQWPESFIRAYIDDAINDRVWVDYEECAPFTDNIVAAFGTKIPPKWMLQPELTTLNPTSRENSLLDDEHSTDSSGLFGDALGRDPDANPPRFAHIREQIERMVMDAIKDQLNRRQGPECSTKNFLRFLSLTCGILEVRAFVVPRLEMWIHNGKLVKPVQELLTFLCYNVTGQNAKEHEVLSNLAKVRLKSKPLINIFMIGLKEMINCQPDILTPLLKYVVQNELSNAHNPNNMGMLAMMFQTKPTESAAHLAEIYQEFLVQREDVLRTLRFFLRELVKMLRYDINLPVFCKVLLQHRPDLSPPTPPNGASGSGAGGTGGGSGPSGSEFRDRIFHSIVDLVCLCMFLCVSPQIREANVSIRSGRESKSSPALSAFYQQQSMIQDQALTWMKDVVPRMFKPITAAEYKAALQKLLLLDSPETYAKGDQWPPEAERGPLLRMVSEIPLQQNVMLCLLLIGIEKEIPFSIQDTMDITEQLVRRAGSLRHIDYPPLEITDLKIIELLFKMSEYHHPDNIVLPANYEPPNLAISSLYWKTWIILLLISAHNPSTFGSFCWDQYPMLRLLMEMCITNQIAPPKPTDEELAVAALEKHHILEFENHLASNPITEQNSLLLSQLILMDPRGVARRPPNPVLDQIQQLNVSHRLGHLLCRSRKPDLLLEIIQRQGTSQSMPWLADLVQNSEGDFNHLPVQCLCEFLLANAGMIIVEASREAELLQYLQRVLQDETGEHQMMVGEILEYFLRRLSSFSSASRQSAIRGLKLLLKVFQEEHDPGAPPIETNQSGDWLLRYLPMIPPFPYVRANVIVQLRAACHVENIPELVMVYIQFVAAHTAHDGEEAMLEHVMDMSHLIVERTTVFASIIPTVTDQAEARIQTLNCLFVMFNNFLIKLRDAKSIPQSFTEYSDLLLVQFADESQCHIHLNIIQAFVILLTHSSFISVAGQILDYWFPEGAPPPQAFTIDTAEPVQILPDWLKLKMIRSNVERLVDAALQGLTPDQIVLFVQNFGTPVASMSKLLAVLDRAVIEQYEAVNAAILNKCYLAQLIEIQQARGAKYGHISVDSLGLQAALREASGEHKPDEPMATETAEPETVPAGVMEPYRIELLSGTPPVPPRRSVSSDTKPAPGVSSSKTKEIEEAVELVLTGTLKQSGAPAMAKYRKLIQRLLNSAGGSSRSRHPKAQEYAANKTVAYLGRIMKSPQGQGLIKALVQNAQTVCFFRALLETPPEKFENLNYLLHVLGEIIRFMNPISNTVLLEVLVSKRQQLIKIAQKDASNGTAGGGQVHPGTASQHPGSEAAVVDGGLLEVLTTSKAGDVERRGMLQLQRTSREELISVASTLLKDKGVVKQEPEPSTSTLGEKMEIDGSGTPMLVTSGRVDQHQCGLLVDWVADADSELIRIDKRLQMELLFSRSLSNSRPYLLSLMSHQASWATLHQTIGLLLDSFDASFDPSSVLDFVDTLTRNPRLWQGRDKAVPKHEQIEYILSLSEQQTCTFIDYILAEDAVDRTTTMTTHGGSVRRLGQRVRLLLHCLPAKYKLLPKMVAYVERQLAEPGERGRVGRQFLQQLYLHLPTMKFLLPNVGRSINGSVSATPGTGESVYEANVQNVTGGCLADRFTYYILTTIASLNNPRDFQTMSAEMELIARKLAASHPTLLLRQLPVLAALLQGRAHMDLHVLRSEYHFHLFHQVMGILELLAPLVFRDCYRDGLHNALDCFCQLLRHHGTFKESYTLIYRFVEFLQSYIATNPPTAVAFVEQYADVLCELSQQHYDLHSLQQLVQGLSMLKPRSGGESAMKSDIMADLDILARSAPAIGDGSTIASTSTDRQLVPKANGSSGAAATATGLMLAPYIKNESLPMHWTELVGVLRSRDCDEIGVPLMELDALSIKRPTLLEDIFDDVVRFVQHPSPNIRQLAHNLIVRWLKQSPGCKASNETALTAFVQCLNHDALNVAYSALDKTTEYTLCLQEYAPQILTAVFNLGIGGCRINTYNALRRCVQALKKQHAG</sequence>
<evidence type="ECO:0000259" key="4">
    <source>
        <dbReference type="Pfam" id="PF22928"/>
    </source>
</evidence>
<reference evidence="6 8" key="1">
    <citation type="journal article" date="2010" name="BMC Genomics">
        <title>Combination of measures distinguishes pre-miRNAs from other stem-loops in the genome of the newly sequenced Anopheles darlingi.</title>
        <authorList>
            <person name="Mendes N.D."/>
            <person name="Freitas A.T."/>
            <person name="Vasconcelos A.T."/>
            <person name="Sagot M.F."/>
        </authorList>
    </citation>
    <scope>NUCLEOTIDE SEQUENCE</scope>
</reference>
<reference evidence="6" key="3">
    <citation type="journal article" date="2013" name="Nucleic Acids Res.">
        <title>The genome of Anopheles darlingi, the main neotropical malaria vector.</title>
        <authorList>
            <person name="Marinotti O."/>
            <person name="Cerqueira G.C."/>
            <person name="de Almeida L.G."/>
            <person name="Ferro M.I."/>
            <person name="Loreto E.L."/>
            <person name="Zaha A."/>
            <person name="Teixeira S.M."/>
            <person name="Wespiser A.R."/>
            <person name="Almeida E Silva A."/>
            <person name="Schlindwein A.D."/>
            <person name="Pacheco A.C."/>
            <person name="Silva A.L."/>
            <person name="Graveley B.R."/>
            <person name="Walenz B.P."/>
            <person name="Lima Bde A."/>
            <person name="Ribeiro C.A."/>
            <person name="Nunes-Silva C.G."/>
            <person name="de Carvalho C.R."/>
            <person name="Soares C.M."/>
            <person name="de Menezes C.B."/>
            <person name="Matiolli C."/>
            <person name="Caffrey D."/>
            <person name="Araujo D.A."/>
            <person name="de Oliveira D.M."/>
            <person name="Golenbock D."/>
            <person name="Grisard E.C."/>
            <person name="Fantinatti-Garboggini F."/>
            <person name="de Carvalho F.M."/>
            <person name="Barcellos F.G."/>
            <person name="Prosdocimi F."/>
            <person name="May G."/>
            <person name="Azevedo Junior G.M."/>
            <person name="Guimaraes G.M."/>
            <person name="Goldman G.H."/>
            <person name="Padilha I.Q."/>
            <person name="Batista Jda S."/>
            <person name="Ferro J.A."/>
            <person name="Ribeiro J.M."/>
            <person name="Fietto J.L."/>
            <person name="Dabbas K.M."/>
            <person name="Cerdeira L."/>
            <person name="Agnez-Lima L.F."/>
            <person name="Brocchi M."/>
            <person name="de Carvalho M.O."/>
            <person name="Teixeira Mde M."/>
            <person name="Diniz Maia Mde M."/>
            <person name="Goldman M.H."/>
            <person name="Cruz Schneider M.P."/>
            <person name="Felipe M.S."/>
            <person name="Hungria M."/>
            <person name="Nicolas M.F."/>
            <person name="Pereira M."/>
            <person name="Montes M.A."/>
            <person name="Cantao M.E."/>
            <person name="Vincentz M."/>
            <person name="Rafael M.S."/>
            <person name="Silverman N."/>
            <person name="Stoco P.H."/>
            <person name="Souza R.C."/>
            <person name="Vicentini R."/>
            <person name="Gazzinelli R.T."/>
            <person name="Neves Rde O."/>
            <person name="Silva R."/>
            <person name="Astolfi-Filho S."/>
            <person name="Maciel T.E."/>
            <person name="Urmenyi T.P."/>
            <person name="Tadei W.P."/>
            <person name="Camargo E.P."/>
            <person name="de Vasconcelos A.T."/>
        </authorList>
    </citation>
    <scope>NUCLEOTIDE SEQUENCE</scope>
</reference>
<feature type="region of interest" description="Disordered" evidence="1">
    <location>
        <begin position="1"/>
        <end position="61"/>
    </location>
</feature>
<dbReference type="InterPro" id="IPR038902">
    <property type="entry name" value="INTS1"/>
</dbReference>
<dbReference type="FunCoup" id="W5JM76">
    <property type="interactions" value="1035"/>
</dbReference>
<feature type="region of interest" description="Disordered" evidence="1">
    <location>
        <begin position="1563"/>
        <end position="1582"/>
    </location>
</feature>
<dbReference type="Proteomes" id="UP000000673">
    <property type="component" value="Unassembled WGS sequence"/>
</dbReference>
<name>W5JM76_ANODA</name>
<feature type="compositionally biased region" description="Gly residues" evidence="1">
    <location>
        <begin position="532"/>
        <end position="545"/>
    </location>
</feature>
<dbReference type="STRING" id="43151.W5JM76"/>
<protein>
    <submittedName>
        <fullName evidence="6 7">Uncharacterized protein</fullName>
    </submittedName>
</protein>
<evidence type="ECO:0000313" key="7">
    <source>
        <dbReference type="EnsemblMetazoa" id="ADAC004391-PA"/>
    </source>
</evidence>